<feature type="compositionally biased region" description="Low complexity" evidence="1">
    <location>
        <begin position="848"/>
        <end position="857"/>
    </location>
</feature>
<feature type="region of interest" description="Disordered" evidence="1">
    <location>
        <begin position="769"/>
        <end position="796"/>
    </location>
</feature>
<evidence type="ECO:0000313" key="5">
    <source>
        <dbReference type="Proteomes" id="UP001189429"/>
    </source>
</evidence>
<evidence type="ECO:0000256" key="1">
    <source>
        <dbReference type="SAM" id="MobiDB-lite"/>
    </source>
</evidence>
<keyword evidence="2" id="KW-0812">Transmembrane</keyword>
<proteinExistence type="predicted"/>
<feature type="signal peptide" evidence="3">
    <location>
        <begin position="1"/>
        <end position="20"/>
    </location>
</feature>
<evidence type="ECO:0000256" key="2">
    <source>
        <dbReference type="SAM" id="Phobius"/>
    </source>
</evidence>
<feature type="compositionally biased region" description="Low complexity" evidence="1">
    <location>
        <begin position="70"/>
        <end position="410"/>
    </location>
</feature>
<gene>
    <name evidence="4" type="ORF">PCOR1329_LOCUS85738</name>
</gene>
<organism evidence="4 5">
    <name type="scientific">Prorocentrum cordatum</name>
    <dbReference type="NCBI Taxonomy" id="2364126"/>
    <lineage>
        <taxon>Eukaryota</taxon>
        <taxon>Sar</taxon>
        <taxon>Alveolata</taxon>
        <taxon>Dinophyceae</taxon>
        <taxon>Prorocentrales</taxon>
        <taxon>Prorocentraceae</taxon>
        <taxon>Prorocentrum</taxon>
    </lineage>
</organism>
<dbReference type="PANTHER" id="PTHR45733:SF13">
    <property type="entry name" value="OS03G0428400 PROTEIN"/>
    <property type="match status" value="1"/>
</dbReference>
<comment type="caution">
    <text evidence="4">The sequence shown here is derived from an EMBL/GenBank/DDBJ whole genome shotgun (WGS) entry which is preliminary data.</text>
</comment>
<protein>
    <submittedName>
        <fullName evidence="4">Uncharacterized protein</fullName>
    </submittedName>
</protein>
<feature type="transmembrane region" description="Helical" evidence="2">
    <location>
        <begin position="682"/>
        <end position="701"/>
    </location>
</feature>
<evidence type="ECO:0000313" key="4">
    <source>
        <dbReference type="EMBL" id="CAK0912069.1"/>
    </source>
</evidence>
<keyword evidence="2" id="KW-0472">Membrane</keyword>
<feature type="region of interest" description="Disordered" evidence="1">
    <location>
        <begin position="70"/>
        <end position="411"/>
    </location>
</feature>
<accession>A0ABN9YGT0</accession>
<dbReference type="PANTHER" id="PTHR45733">
    <property type="entry name" value="FORMIN-J"/>
    <property type="match status" value="1"/>
</dbReference>
<feature type="transmembrane region" description="Helical" evidence="2">
    <location>
        <begin position="609"/>
        <end position="631"/>
    </location>
</feature>
<keyword evidence="2" id="KW-1133">Transmembrane helix</keyword>
<dbReference type="Proteomes" id="UP001189429">
    <property type="component" value="Unassembled WGS sequence"/>
</dbReference>
<feature type="chain" id="PRO_5047083077" evidence="3">
    <location>
        <begin position="21"/>
        <end position="876"/>
    </location>
</feature>
<feature type="transmembrane region" description="Helical" evidence="2">
    <location>
        <begin position="655"/>
        <end position="677"/>
    </location>
</feature>
<name>A0ABN9YGT0_9DINO</name>
<reference evidence="4" key="1">
    <citation type="submission" date="2023-10" db="EMBL/GenBank/DDBJ databases">
        <authorList>
            <person name="Chen Y."/>
            <person name="Shah S."/>
            <person name="Dougan E. K."/>
            <person name="Thang M."/>
            <person name="Chan C."/>
        </authorList>
    </citation>
    <scope>NUCLEOTIDE SEQUENCE [LARGE SCALE GENOMIC DNA]</scope>
</reference>
<dbReference type="EMBL" id="CAUYUJ010022698">
    <property type="protein sequence ID" value="CAK0912069.1"/>
    <property type="molecule type" value="Genomic_DNA"/>
</dbReference>
<feature type="region of interest" description="Disordered" evidence="1">
    <location>
        <begin position="819"/>
        <end position="876"/>
    </location>
</feature>
<evidence type="ECO:0000256" key="3">
    <source>
        <dbReference type="SAM" id="SignalP"/>
    </source>
</evidence>
<sequence length="876" mass="88233">MLSSGGITVLVVFLIRPCSSQGGTCHANCGTGSWPSLSTDWSIECGANPYCMFGCPECFTTTSETSSTTWSSATVTATTTSESSSTTRSTTSGSSTTVTSTTVSTTSESSSTTVSLTTGTSATVSTTSESSRTTQSTTSVSSTTGTVTTESATTGTVTTVSTSSESSGTTVSITTGTSATGSTTSESSRTTQSTTVSLTTSSPTSSSTVSESTSTTVSSTISTTGSQSSSTTVSLTTSSPTSSSTVSESTSTTASSTTLTTGSQSSSTTMSSTTSSTISSSTTSESTSTTASSTTLTTGSQSSSTTMSLTTSSTISSSTTSESTSTTASSTTLTTGSQSSSTTMSSTTSSTISSSTTSESSSKTVSSTTPSLTSSSTRSGSSTTTASSSSTTASATTRSTTSESSTTSTTVHVGPWWQQRGVLLLMLLSVAVAVMVTFAGLWQSILRAECPYSDGTPELRHTCLSAWDAHAAGTLPDHTRLSSAAIRVACCLSGVEVGREELAGRPLAEGLGLLATLKCLSLLVLADAGVTGVDLQRLGRRAAEADPKSGAGRIGERLRRALRALERGERLAMGLGLEARLWDLFYSLHPVLGLWVHCLGNGGLWLRRAVASAAGLFASLACCALLLLAWAEGPVIAPCMLSDAGLWQELDLQTVLGDCGIAALGGLAVPVVTAALVRAGGVFASVVLLIGSVLVVLAFLANVCMVDVDHWIVALFAQLALCWPLAPAAQVALCHAVCAHAAGRRPAVLLGALRCLRLAIAPGAAEKPSVARDAAQGSTPGGVHISWAKPPPGGSPMESVLRASAGILLEAPPRAPALCPFHAEAPDPPGRSAPSPDLPANPRPRLPLPVWGAAPAGAPGGRAFEPMQQPSGARGA</sequence>
<dbReference type="InterPro" id="IPR051144">
    <property type="entry name" value="Formin_homology_domain"/>
</dbReference>
<keyword evidence="5" id="KW-1185">Reference proteome</keyword>
<feature type="compositionally biased region" description="Pro residues" evidence="1">
    <location>
        <begin position="826"/>
        <end position="847"/>
    </location>
</feature>
<keyword evidence="3" id="KW-0732">Signal</keyword>
<feature type="transmembrane region" description="Helical" evidence="2">
    <location>
        <begin position="422"/>
        <end position="442"/>
    </location>
</feature>